<organism evidence="1 2">
    <name type="scientific">Opisthorchis viverrini</name>
    <name type="common">Southeast Asian liver fluke</name>
    <dbReference type="NCBI Taxonomy" id="6198"/>
    <lineage>
        <taxon>Eukaryota</taxon>
        <taxon>Metazoa</taxon>
        <taxon>Spiralia</taxon>
        <taxon>Lophotrochozoa</taxon>
        <taxon>Platyhelminthes</taxon>
        <taxon>Trematoda</taxon>
        <taxon>Digenea</taxon>
        <taxon>Opisthorchiida</taxon>
        <taxon>Opisthorchiata</taxon>
        <taxon>Opisthorchiidae</taxon>
        <taxon>Opisthorchis</taxon>
    </lineage>
</organism>
<reference evidence="1 2" key="1">
    <citation type="submission" date="2013-11" db="EMBL/GenBank/DDBJ databases">
        <title>Opisthorchis viverrini - life in the bile duct.</title>
        <authorList>
            <person name="Young N.D."/>
            <person name="Nagarajan N."/>
            <person name="Lin S.J."/>
            <person name="Korhonen P.K."/>
            <person name="Jex A.R."/>
            <person name="Hall R.S."/>
            <person name="Safavi-Hemami H."/>
            <person name="Kaewkong W."/>
            <person name="Bertrand D."/>
            <person name="Gao S."/>
            <person name="Seet Q."/>
            <person name="Wongkham S."/>
            <person name="Teh B.T."/>
            <person name="Wongkham C."/>
            <person name="Intapan P.M."/>
            <person name="Maleewong W."/>
            <person name="Yang X."/>
            <person name="Hu M."/>
            <person name="Wang Z."/>
            <person name="Hofmann A."/>
            <person name="Sternberg P.W."/>
            <person name="Tan P."/>
            <person name="Wang J."/>
            <person name="Gasser R.B."/>
        </authorList>
    </citation>
    <scope>NUCLEOTIDE SEQUENCE [LARGE SCALE GENOMIC DNA]</scope>
</reference>
<dbReference type="CTD" id="20318457"/>
<gene>
    <name evidence="1" type="ORF">T265_04275</name>
</gene>
<dbReference type="KEGG" id="ovi:T265_04275"/>
<evidence type="ECO:0000313" key="1">
    <source>
        <dbReference type="EMBL" id="KER28978.1"/>
    </source>
</evidence>
<accession>A0A074ZNK5</accession>
<keyword evidence="2" id="KW-1185">Reference proteome</keyword>
<dbReference type="Proteomes" id="UP000054324">
    <property type="component" value="Unassembled WGS sequence"/>
</dbReference>
<dbReference type="AlphaFoldDB" id="A0A074ZNK5"/>
<evidence type="ECO:0000313" key="2">
    <source>
        <dbReference type="Proteomes" id="UP000054324"/>
    </source>
</evidence>
<dbReference type="GeneID" id="20318457"/>
<dbReference type="EMBL" id="KL596687">
    <property type="protein sequence ID" value="KER28978.1"/>
    <property type="molecule type" value="Genomic_DNA"/>
</dbReference>
<protein>
    <submittedName>
        <fullName evidence="1">Uncharacterized protein</fullName>
    </submittedName>
</protein>
<dbReference type="RefSeq" id="XP_009167238.1">
    <property type="nucleotide sequence ID" value="XM_009168974.1"/>
</dbReference>
<sequence length="176" mass="19275">MLKDPFEADSEAESILFMGIVHKNGRLSSGNRVESSKLFNQRATALVGPPLVAMTASLKVVSTDLFDSGLETNSHRAKWQQLQSLVISDCPTCLLRPALVNELQIGVVAASASLEYPAIRCATLCYAQNSTSQIVQLRYHDYSNGFNKIERTSTESMATSMCLDSRRMAQAGKKNI</sequence>
<proteinExistence type="predicted"/>
<name>A0A074ZNK5_OPIVI</name>